<dbReference type="PANTHER" id="PTHR43283">
    <property type="entry name" value="BETA-LACTAMASE-RELATED"/>
    <property type="match status" value="1"/>
</dbReference>
<protein>
    <submittedName>
        <fullName evidence="3">Class A beta-lactamase-related serine hydrolase</fullName>
    </submittedName>
</protein>
<keyword evidence="3" id="KW-0378">Hydrolase</keyword>
<dbReference type="RefSeq" id="WP_130019267.1">
    <property type="nucleotide sequence ID" value="NZ_SEWF01000002.1"/>
</dbReference>
<comment type="caution">
    <text evidence="3">The sequence shown here is derived from an EMBL/GenBank/DDBJ whole genome shotgun (WGS) entry which is preliminary data.</text>
</comment>
<dbReference type="PROSITE" id="PS51257">
    <property type="entry name" value="PROKAR_LIPOPROTEIN"/>
    <property type="match status" value="1"/>
</dbReference>
<dbReference type="OrthoDB" id="2247630at2"/>
<dbReference type="SUPFAM" id="SSF56601">
    <property type="entry name" value="beta-lactamase/transpeptidase-like"/>
    <property type="match status" value="1"/>
</dbReference>
<reference evidence="3 4" key="1">
    <citation type="submission" date="2019-02" db="EMBL/GenBank/DDBJ databases">
        <title>Bacterial novel species Emticicia sp. 17J42-9 isolated from soil.</title>
        <authorList>
            <person name="Jung H.-Y."/>
        </authorList>
    </citation>
    <scope>NUCLEOTIDE SEQUENCE [LARGE SCALE GENOMIC DNA]</scope>
    <source>
        <strain evidence="3 4">17J42-9</strain>
    </source>
</reference>
<proteinExistence type="predicted"/>
<evidence type="ECO:0000259" key="2">
    <source>
        <dbReference type="Pfam" id="PF00144"/>
    </source>
</evidence>
<feature type="domain" description="Beta-lactamase-related" evidence="2">
    <location>
        <begin position="48"/>
        <end position="331"/>
    </location>
</feature>
<feature type="chain" id="PRO_5021009827" evidence="1">
    <location>
        <begin position="22"/>
        <end position="351"/>
    </location>
</feature>
<keyword evidence="1" id="KW-0732">Signal</keyword>
<dbReference type="Pfam" id="PF00144">
    <property type="entry name" value="Beta-lactamase"/>
    <property type="match status" value="1"/>
</dbReference>
<dbReference type="PANTHER" id="PTHR43283:SF3">
    <property type="entry name" value="BETA-LACTAMASE FAMILY PROTEIN (AFU_ORTHOLOGUE AFUA_5G07500)"/>
    <property type="match status" value="1"/>
</dbReference>
<evidence type="ECO:0000313" key="4">
    <source>
        <dbReference type="Proteomes" id="UP000293162"/>
    </source>
</evidence>
<dbReference type="Gene3D" id="3.40.710.10">
    <property type="entry name" value="DD-peptidase/beta-lactamase superfamily"/>
    <property type="match status" value="1"/>
</dbReference>
<evidence type="ECO:0000313" key="3">
    <source>
        <dbReference type="EMBL" id="RYU97485.1"/>
    </source>
</evidence>
<organism evidence="3 4">
    <name type="scientific">Emticicia agri</name>
    <dbReference type="NCBI Taxonomy" id="2492393"/>
    <lineage>
        <taxon>Bacteria</taxon>
        <taxon>Pseudomonadati</taxon>
        <taxon>Bacteroidota</taxon>
        <taxon>Cytophagia</taxon>
        <taxon>Cytophagales</taxon>
        <taxon>Leadbetterellaceae</taxon>
        <taxon>Emticicia</taxon>
    </lineage>
</organism>
<dbReference type="InterPro" id="IPR012338">
    <property type="entry name" value="Beta-lactam/transpept-like"/>
</dbReference>
<sequence length="351" mass="38345">MKQLATATLLGLIITIFSCQTNDPTPATNDFSSVDAFIEENASAYANQVVVLVSQNGKLIYKKEHNLTTKDAKAIASASKWLSGGVIMSLVDEGKLSLNDTVGKYLPLFTKYKKGNITIRQLFSHTSGFPGDSPEGYEYNTSFTLAQAVDTLATHTATIHAPGTTFNYGSIGMHIAGRIAEIVSGKSWQTLFNDKIGNPCNLTVTYLSLRNPIIAGGGFTTAEDYLHFLEMIANKGMYQSKRVLSENAIAEMLKDQTNNATIEGTPYPANPYSIYKNTGIRYGMGNWLDVVDSNGTVWETSSPGLFGTHPWQDSKNKIAGIIFTKTDPKISNMVSLQIREKIRNIVEGKTN</sequence>
<evidence type="ECO:0000256" key="1">
    <source>
        <dbReference type="SAM" id="SignalP"/>
    </source>
</evidence>
<dbReference type="EMBL" id="SEWF01000002">
    <property type="protein sequence ID" value="RYU97485.1"/>
    <property type="molecule type" value="Genomic_DNA"/>
</dbReference>
<dbReference type="Proteomes" id="UP000293162">
    <property type="component" value="Unassembled WGS sequence"/>
</dbReference>
<dbReference type="AlphaFoldDB" id="A0A4Q5M5G1"/>
<keyword evidence="4" id="KW-1185">Reference proteome</keyword>
<dbReference type="GO" id="GO:0016787">
    <property type="term" value="F:hydrolase activity"/>
    <property type="evidence" value="ECO:0007669"/>
    <property type="project" value="UniProtKB-KW"/>
</dbReference>
<dbReference type="InterPro" id="IPR001466">
    <property type="entry name" value="Beta-lactam-related"/>
</dbReference>
<feature type="signal peptide" evidence="1">
    <location>
        <begin position="1"/>
        <end position="21"/>
    </location>
</feature>
<dbReference type="InterPro" id="IPR050789">
    <property type="entry name" value="Diverse_Enzym_Activities"/>
</dbReference>
<name>A0A4Q5M5G1_9BACT</name>
<accession>A0A4Q5M5G1</accession>
<gene>
    <name evidence="3" type="ORF">EWM59_01995</name>
</gene>